<dbReference type="PANTHER" id="PTHR24413">
    <property type="entry name" value="SPECKLE-TYPE POZ PROTEIN"/>
    <property type="match status" value="1"/>
</dbReference>
<dbReference type="InterPro" id="IPR011333">
    <property type="entry name" value="SKP1/BTB/POZ_sf"/>
</dbReference>
<evidence type="ECO:0000313" key="2">
    <source>
        <dbReference type="EMBL" id="GFQ98469.1"/>
    </source>
</evidence>
<sequence length="452" mass="52629">MDMEGKGGRYYWKIENYGLYFLTQTEVLESPPFEIAGFGPDVSFRFALCKQFLKKHMHVACYLNISKTSRAPVNLRLEGTVILKMPNKITKITVVRKLLRKTLLIGKTAWSHHAMVSNSDFPIDSMSIMCILRKCPLFGSRHCSAVTLLEKRTRKLGETLKLSTPFDYFMFERAPINRSKGSSELSMEYEMKHNVFCIYVKANKYKTHLKFRLSVMNNSDIPLESREFECYSDVEISTRWSLFDFFPSEVKHENYVNCFKKNSSVRLKVEAEMSFYAEFRNSQKFFSDSLSETSKTFQHSLKKDLERFFRSNRKGCDVILRYENKDLLVHKSLICCRSPVFSAMFLSDMKEKELGIVEMDDTDSSTLSRFIEFLYLGSVTDSTLDLDNAIALYAIAHKYSIKDLIYYSGQFLLLNMDCGNSDEMLQFADLYEDKSLKNPINFCFYHNHDQSD</sequence>
<feature type="domain" description="BTB" evidence="1">
    <location>
        <begin position="316"/>
        <end position="383"/>
    </location>
</feature>
<reference evidence="2" key="1">
    <citation type="submission" date="2020-07" db="EMBL/GenBank/DDBJ databases">
        <title>Multicomponent nature underlies the extraordinary mechanical properties of spider dragline silk.</title>
        <authorList>
            <person name="Kono N."/>
            <person name="Nakamura H."/>
            <person name="Mori M."/>
            <person name="Yoshida Y."/>
            <person name="Ohtoshi R."/>
            <person name="Malay A.D."/>
            <person name="Moran D.A.P."/>
            <person name="Tomita M."/>
            <person name="Numata K."/>
            <person name="Arakawa K."/>
        </authorList>
    </citation>
    <scope>NUCLEOTIDE SEQUENCE</scope>
</reference>
<dbReference type="InterPro" id="IPR000210">
    <property type="entry name" value="BTB/POZ_dom"/>
</dbReference>
<proteinExistence type="predicted"/>
<comment type="caution">
    <text evidence="2">The sequence shown here is derived from an EMBL/GenBank/DDBJ whole genome shotgun (WGS) entry which is preliminary data.</text>
</comment>
<protein>
    <submittedName>
        <fullName evidence="2">Speckle-type POZ protein B</fullName>
    </submittedName>
</protein>
<dbReference type="EMBL" id="BMAO01005022">
    <property type="protein sequence ID" value="GFQ98469.1"/>
    <property type="molecule type" value="Genomic_DNA"/>
</dbReference>
<gene>
    <name evidence="2" type="primary">spop-b_36</name>
    <name evidence="2" type="ORF">TNCT_681371</name>
</gene>
<dbReference type="OrthoDB" id="624345at2759"/>
<dbReference type="PROSITE" id="PS50097">
    <property type="entry name" value="BTB"/>
    <property type="match status" value="1"/>
</dbReference>
<dbReference type="Pfam" id="PF00651">
    <property type="entry name" value="BTB"/>
    <property type="match status" value="1"/>
</dbReference>
<dbReference type="CDD" id="cd18186">
    <property type="entry name" value="BTB_POZ_ZBTB_KLHL-like"/>
    <property type="match status" value="1"/>
</dbReference>
<name>A0A8X6I5B9_TRICU</name>
<dbReference type="SMART" id="SM00225">
    <property type="entry name" value="BTB"/>
    <property type="match status" value="1"/>
</dbReference>
<evidence type="ECO:0000313" key="3">
    <source>
        <dbReference type="Proteomes" id="UP000887116"/>
    </source>
</evidence>
<dbReference type="SUPFAM" id="SSF49599">
    <property type="entry name" value="TRAF domain-like"/>
    <property type="match status" value="1"/>
</dbReference>
<dbReference type="Proteomes" id="UP000887116">
    <property type="component" value="Unassembled WGS sequence"/>
</dbReference>
<organism evidence="2 3">
    <name type="scientific">Trichonephila clavata</name>
    <name type="common">Joro spider</name>
    <name type="synonym">Nephila clavata</name>
    <dbReference type="NCBI Taxonomy" id="2740835"/>
    <lineage>
        <taxon>Eukaryota</taxon>
        <taxon>Metazoa</taxon>
        <taxon>Ecdysozoa</taxon>
        <taxon>Arthropoda</taxon>
        <taxon>Chelicerata</taxon>
        <taxon>Arachnida</taxon>
        <taxon>Araneae</taxon>
        <taxon>Araneomorphae</taxon>
        <taxon>Entelegynae</taxon>
        <taxon>Araneoidea</taxon>
        <taxon>Nephilidae</taxon>
        <taxon>Trichonephila</taxon>
    </lineage>
</organism>
<accession>A0A8X6I5B9</accession>
<keyword evidence="3" id="KW-1185">Reference proteome</keyword>
<dbReference type="SUPFAM" id="SSF54695">
    <property type="entry name" value="POZ domain"/>
    <property type="match status" value="1"/>
</dbReference>
<dbReference type="Gene3D" id="3.30.710.10">
    <property type="entry name" value="Potassium Channel Kv1.1, Chain A"/>
    <property type="match status" value="1"/>
</dbReference>
<dbReference type="AlphaFoldDB" id="A0A8X6I5B9"/>
<evidence type="ECO:0000259" key="1">
    <source>
        <dbReference type="PROSITE" id="PS50097"/>
    </source>
</evidence>